<sequence length="71" mass="8317">MNDLLENAKWSDTGLDNRIRRLTRKARQIEKHDTLTRDDWDEIVEMAFSLDDLAIEVVDYAIEQRKRGIGG</sequence>
<proteinExistence type="predicted"/>
<evidence type="ECO:0000313" key="2">
    <source>
        <dbReference type="Proteomes" id="UP000510660"/>
    </source>
</evidence>
<organism evidence="1 2">
    <name type="scientific">Lactobacillus crispatus</name>
    <dbReference type="NCBI Taxonomy" id="47770"/>
    <lineage>
        <taxon>Bacteria</taxon>
        <taxon>Bacillati</taxon>
        <taxon>Bacillota</taxon>
        <taxon>Bacilli</taxon>
        <taxon>Lactobacillales</taxon>
        <taxon>Lactobacillaceae</taxon>
        <taxon>Lactobacillus</taxon>
    </lineage>
</organism>
<gene>
    <name evidence="1" type="ORF">GTO85_04885</name>
</gene>
<evidence type="ECO:0000313" key="1">
    <source>
        <dbReference type="EMBL" id="QLL73753.1"/>
    </source>
</evidence>
<dbReference type="AlphaFoldDB" id="A0A7H9E7Y2"/>
<name>A0A7H9E7Y2_9LACO</name>
<protein>
    <submittedName>
        <fullName evidence="1">Uncharacterized protein</fullName>
    </submittedName>
</protein>
<accession>A0A7H9E7Y2</accession>
<dbReference type="RefSeq" id="WP_180862005.1">
    <property type="nucleotide sequence ID" value="NZ_CP047415.1"/>
</dbReference>
<dbReference type="Proteomes" id="UP000510660">
    <property type="component" value="Chromosome"/>
</dbReference>
<dbReference type="EMBL" id="CP047415">
    <property type="protein sequence ID" value="QLL73753.1"/>
    <property type="molecule type" value="Genomic_DNA"/>
</dbReference>
<reference evidence="1 2" key="1">
    <citation type="submission" date="2020-01" db="EMBL/GenBank/DDBJ databases">
        <title>Complete and circular genome sequences of six lactobacillus isolates from horses.</title>
        <authorList>
            <person name="Hassan H.M."/>
        </authorList>
    </citation>
    <scope>NUCLEOTIDE SEQUENCE [LARGE SCALE GENOMIC DNA]</scope>
    <source>
        <strain evidence="1 2">1D</strain>
    </source>
</reference>